<evidence type="ECO:0000313" key="2">
    <source>
        <dbReference type="Proteomes" id="UP000595849"/>
    </source>
</evidence>
<protein>
    <submittedName>
        <fullName evidence="1">Uncharacterized protein</fullName>
    </submittedName>
</protein>
<sequence length="59" mass="7197">MTPGKIKEIFEIVLKEKEYTDERLEEIRKEREYVESIVNEGIQNNFFDKFEMLETPEKI</sequence>
<organism evidence="1 2">
    <name type="scientific">Campylobacter phage F352</name>
    <dbReference type="NCBI Taxonomy" id="2794363"/>
    <lineage>
        <taxon>Viruses</taxon>
        <taxon>Duplodnaviria</taxon>
        <taxon>Heunggongvirae</taxon>
        <taxon>Uroviricota</taxon>
        <taxon>Caudoviricetes</taxon>
        <taxon>Connertonviridae</taxon>
        <taxon>Fletchervirus</taxon>
        <taxon>Fletchervirus CPX</taxon>
    </lineage>
</organism>
<gene>
    <name evidence="1" type="ORF">F352_080</name>
</gene>
<name>A0A7T3KDT5_9CAUD</name>
<evidence type="ECO:0000313" key="1">
    <source>
        <dbReference type="EMBL" id="QPX63384.1"/>
    </source>
</evidence>
<proteinExistence type="predicted"/>
<reference evidence="1 2" key="1">
    <citation type="submission" date="2020-08" db="EMBL/GenBank/DDBJ databases">
        <authorList>
            <person name="Sorensen M.C.H."/>
        </authorList>
    </citation>
    <scope>NUCLEOTIDE SEQUENCE [LARGE SCALE GENOMIC DNA]</scope>
</reference>
<dbReference type="Proteomes" id="UP000595849">
    <property type="component" value="Segment"/>
</dbReference>
<accession>A0A7T3KDT5</accession>
<dbReference type="EMBL" id="MT863717">
    <property type="protein sequence ID" value="QPX63384.1"/>
    <property type="molecule type" value="Genomic_DNA"/>
</dbReference>